<proteinExistence type="predicted"/>
<comment type="caution">
    <text evidence="3">The sequence shown here is derived from an EMBL/GenBank/DDBJ whole genome shotgun (WGS) entry which is preliminary data.</text>
</comment>
<gene>
    <name evidence="3" type="ORF">ENT87_07910</name>
    <name evidence="4" type="ORF">ENU30_00820</name>
</gene>
<organism evidence="3">
    <name type="scientific">Ignisphaera aggregans</name>
    <dbReference type="NCBI Taxonomy" id="334771"/>
    <lineage>
        <taxon>Archaea</taxon>
        <taxon>Thermoproteota</taxon>
        <taxon>Thermoprotei</taxon>
        <taxon>Desulfurococcales</taxon>
        <taxon>Desulfurococcaceae</taxon>
        <taxon>Ignisphaera</taxon>
    </lineage>
</organism>
<name>A0A7J3I9Z2_9CREN</name>
<protein>
    <submittedName>
        <fullName evidence="3">Indolepyruvate oxidoreductase</fullName>
    </submittedName>
</protein>
<dbReference type="InterPro" id="IPR052198">
    <property type="entry name" value="IorB_Oxidoreductase"/>
</dbReference>
<accession>A0A7J3I9Z2</accession>
<dbReference type="SUPFAM" id="SSF53323">
    <property type="entry name" value="Pyruvate-ferredoxin oxidoreductase, PFOR, domain III"/>
    <property type="match status" value="1"/>
</dbReference>
<keyword evidence="1" id="KW-0560">Oxidoreductase</keyword>
<evidence type="ECO:0000259" key="2">
    <source>
        <dbReference type="Pfam" id="PF01558"/>
    </source>
</evidence>
<dbReference type="PANTHER" id="PTHR43854:SF1">
    <property type="entry name" value="INDOLEPYRUVATE OXIDOREDUCTASE SUBUNIT IORB"/>
    <property type="match status" value="1"/>
</dbReference>
<dbReference type="Pfam" id="PF01558">
    <property type="entry name" value="POR"/>
    <property type="match status" value="1"/>
</dbReference>
<keyword evidence="3" id="KW-0670">Pyruvate</keyword>
<dbReference type="GO" id="GO:0016903">
    <property type="term" value="F:oxidoreductase activity, acting on the aldehyde or oxo group of donors"/>
    <property type="evidence" value="ECO:0007669"/>
    <property type="project" value="InterPro"/>
</dbReference>
<dbReference type="Gene3D" id="3.40.920.10">
    <property type="entry name" value="Pyruvate-ferredoxin oxidoreductase, PFOR, domain III"/>
    <property type="match status" value="1"/>
</dbReference>
<dbReference type="PANTHER" id="PTHR43854">
    <property type="entry name" value="INDOLEPYRUVATE OXIDOREDUCTASE SUBUNIT IORB"/>
    <property type="match status" value="1"/>
</dbReference>
<feature type="domain" description="Pyruvate/ketoisovalerate oxidoreductase catalytic" evidence="2">
    <location>
        <begin position="11"/>
        <end position="184"/>
    </location>
</feature>
<dbReference type="InterPro" id="IPR002869">
    <property type="entry name" value="Pyrv_flavodox_OxRed_cen"/>
</dbReference>
<sequence length="214" mass="23115">MKIEIAVCGVGGQGVVTMSAVIGEICVRRGLNVVAAETHGMAQRMGSVEVFVRIGDVEAPLISPASADYVVALEMVEALRGVRYLKRCGWILVSNIYIPPPGSDRVPSRRQVIELLSKLPIKMIVIDVEEIINRLEDPRVVNMAMLGALLSFKDISKILPIDVAEDVVQGMLGSVNREALAMGYRQALEKMNNGNGIYVSNVCTYSTAPSSNQG</sequence>
<reference evidence="3" key="1">
    <citation type="journal article" date="2020" name="mSystems">
        <title>Genome- and Community-Level Interaction Insights into Carbon Utilization and Element Cycling Functions of Hydrothermarchaeota in Hydrothermal Sediment.</title>
        <authorList>
            <person name="Zhou Z."/>
            <person name="Liu Y."/>
            <person name="Xu W."/>
            <person name="Pan J."/>
            <person name="Luo Z.H."/>
            <person name="Li M."/>
        </authorList>
    </citation>
    <scope>NUCLEOTIDE SEQUENCE [LARGE SCALE GENOMIC DNA]</scope>
    <source>
        <strain evidence="3">SpSt-618</strain>
        <strain evidence="4">SpSt-657</strain>
    </source>
</reference>
<evidence type="ECO:0000256" key="1">
    <source>
        <dbReference type="ARBA" id="ARBA00023002"/>
    </source>
</evidence>
<evidence type="ECO:0000313" key="3">
    <source>
        <dbReference type="EMBL" id="HGN37452.1"/>
    </source>
</evidence>
<dbReference type="InterPro" id="IPR019752">
    <property type="entry name" value="Pyrv/ketoisovalerate_OxRed_cat"/>
</dbReference>
<dbReference type="AlphaFoldDB" id="A0A7J3I9Z2"/>
<evidence type="ECO:0000313" key="4">
    <source>
        <dbReference type="EMBL" id="HGQ17512.1"/>
    </source>
</evidence>
<dbReference type="EMBL" id="DTAI01000235">
    <property type="protein sequence ID" value="HGN37452.1"/>
    <property type="molecule type" value="Genomic_DNA"/>
</dbReference>
<dbReference type="EMBL" id="DTBZ01000025">
    <property type="protein sequence ID" value="HGQ17512.1"/>
    <property type="molecule type" value="Genomic_DNA"/>
</dbReference>